<dbReference type="Proteomes" id="UP000625711">
    <property type="component" value="Unassembled WGS sequence"/>
</dbReference>
<reference evidence="2" key="1">
    <citation type="submission" date="2020-08" db="EMBL/GenBank/DDBJ databases">
        <title>Genome sequencing and assembly of the red palm weevil Rhynchophorus ferrugineus.</title>
        <authorList>
            <person name="Dias G.B."/>
            <person name="Bergman C.M."/>
            <person name="Manee M."/>
        </authorList>
    </citation>
    <scope>NUCLEOTIDE SEQUENCE</scope>
    <source>
        <strain evidence="2">AA-2017</strain>
        <tissue evidence="2">Whole larva</tissue>
    </source>
</reference>
<evidence type="ECO:0000313" key="2">
    <source>
        <dbReference type="EMBL" id="KAF7283406.1"/>
    </source>
</evidence>
<dbReference type="AlphaFoldDB" id="A0A834MGS0"/>
<evidence type="ECO:0000313" key="3">
    <source>
        <dbReference type="Proteomes" id="UP000625711"/>
    </source>
</evidence>
<evidence type="ECO:0000256" key="1">
    <source>
        <dbReference type="SAM" id="MobiDB-lite"/>
    </source>
</evidence>
<dbReference type="EMBL" id="JAACXV010000112">
    <property type="protein sequence ID" value="KAF7283406.1"/>
    <property type="molecule type" value="Genomic_DNA"/>
</dbReference>
<accession>A0A834MGS0</accession>
<keyword evidence="3" id="KW-1185">Reference proteome</keyword>
<gene>
    <name evidence="2" type="ORF">GWI33_000680</name>
</gene>
<organism evidence="2 3">
    <name type="scientific">Rhynchophorus ferrugineus</name>
    <name type="common">Red palm weevil</name>
    <name type="synonym">Curculio ferrugineus</name>
    <dbReference type="NCBI Taxonomy" id="354439"/>
    <lineage>
        <taxon>Eukaryota</taxon>
        <taxon>Metazoa</taxon>
        <taxon>Ecdysozoa</taxon>
        <taxon>Arthropoda</taxon>
        <taxon>Hexapoda</taxon>
        <taxon>Insecta</taxon>
        <taxon>Pterygota</taxon>
        <taxon>Neoptera</taxon>
        <taxon>Endopterygota</taxon>
        <taxon>Coleoptera</taxon>
        <taxon>Polyphaga</taxon>
        <taxon>Cucujiformia</taxon>
        <taxon>Curculionidae</taxon>
        <taxon>Dryophthorinae</taxon>
        <taxon>Rhynchophorus</taxon>
    </lineage>
</organism>
<proteinExistence type="predicted"/>
<feature type="region of interest" description="Disordered" evidence="1">
    <location>
        <begin position="1"/>
        <end position="43"/>
    </location>
</feature>
<protein>
    <submittedName>
        <fullName evidence="2">Uncharacterized protein</fullName>
    </submittedName>
</protein>
<name>A0A834MGS0_RHYFE</name>
<sequence>MPTAPLLSGEGNIPETPPTEPVETHNDACSPTPDTPTLLSLGGGGLEASNSILLEEGAAKNVLETSTGPDLVLLDKEMEEDDGSSDESLKVD</sequence>
<comment type="caution">
    <text evidence="2">The sequence shown here is derived from an EMBL/GenBank/DDBJ whole genome shotgun (WGS) entry which is preliminary data.</text>
</comment>